<organism evidence="2 3">
    <name type="scientific">Acinetobacter ursingii</name>
    <dbReference type="NCBI Taxonomy" id="108980"/>
    <lineage>
        <taxon>Bacteria</taxon>
        <taxon>Pseudomonadati</taxon>
        <taxon>Pseudomonadota</taxon>
        <taxon>Gammaproteobacteria</taxon>
        <taxon>Moraxellales</taxon>
        <taxon>Moraxellaceae</taxon>
        <taxon>Acinetobacter</taxon>
    </lineage>
</organism>
<evidence type="ECO:0000259" key="1">
    <source>
        <dbReference type="PROSITE" id="PS51186"/>
    </source>
</evidence>
<name>A0A3D2SLE2_9GAMM</name>
<feature type="domain" description="N-acetyltransferase" evidence="1">
    <location>
        <begin position="4"/>
        <end position="186"/>
    </location>
</feature>
<accession>A0A3D2SLE2</accession>
<dbReference type="Proteomes" id="UP000263596">
    <property type="component" value="Unassembled WGS sequence"/>
</dbReference>
<protein>
    <submittedName>
        <fullName evidence="2">GNAT family N-acetyltransferase</fullName>
    </submittedName>
</protein>
<reference evidence="2 3" key="1">
    <citation type="journal article" date="2018" name="Nat. Biotechnol.">
        <title>A standardized bacterial taxonomy based on genome phylogeny substantially revises the tree of life.</title>
        <authorList>
            <person name="Parks D.H."/>
            <person name="Chuvochina M."/>
            <person name="Waite D.W."/>
            <person name="Rinke C."/>
            <person name="Skarshewski A."/>
            <person name="Chaumeil P.A."/>
            <person name="Hugenholtz P."/>
        </authorList>
    </citation>
    <scope>NUCLEOTIDE SEQUENCE [LARGE SCALE GENOMIC DNA]</scope>
    <source>
        <strain evidence="2">UBA9669</strain>
    </source>
</reference>
<dbReference type="PROSITE" id="PS51186">
    <property type="entry name" value="GNAT"/>
    <property type="match status" value="1"/>
</dbReference>
<dbReference type="InterPro" id="IPR000182">
    <property type="entry name" value="GNAT_dom"/>
</dbReference>
<evidence type="ECO:0000313" key="3">
    <source>
        <dbReference type="Proteomes" id="UP000263596"/>
    </source>
</evidence>
<dbReference type="Pfam" id="PF00583">
    <property type="entry name" value="Acetyltransf_1"/>
    <property type="match status" value="1"/>
</dbReference>
<comment type="caution">
    <text evidence="2">The sequence shown here is derived from an EMBL/GenBank/DDBJ whole genome shotgun (WGS) entry which is preliminary data.</text>
</comment>
<sequence>MTPIKIRQATQQDKDWMIELYHHNSKQQINQNGRNLDAGFVQDNPHFDQLTQHWIELSAISVAEIEEQTAGFLVIQREIESEGPEILAYIQEHANILILQETPLADLRYAAYGPILVDDQFRGKGVAKTLHDQALKVLKAEGFDAIVAFIDADNPISLKIHDALGMQVLDKVVLASGQFFILGQMA</sequence>
<keyword evidence="2" id="KW-0808">Transferase</keyword>
<dbReference type="EMBL" id="DPVE01000097">
    <property type="protein sequence ID" value="HCK29612.1"/>
    <property type="molecule type" value="Genomic_DNA"/>
</dbReference>
<dbReference type="InterPro" id="IPR016181">
    <property type="entry name" value="Acyl_CoA_acyltransferase"/>
</dbReference>
<dbReference type="GO" id="GO:0016747">
    <property type="term" value="F:acyltransferase activity, transferring groups other than amino-acyl groups"/>
    <property type="evidence" value="ECO:0007669"/>
    <property type="project" value="InterPro"/>
</dbReference>
<dbReference type="Gene3D" id="3.40.630.30">
    <property type="match status" value="1"/>
</dbReference>
<dbReference type="CDD" id="cd04301">
    <property type="entry name" value="NAT_SF"/>
    <property type="match status" value="1"/>
</dbReference>
<gene>
    <name evidence="2" type="ORF">DHW29_05085</name>
</gene>
<evidence type="ECO:0000313" key="2">
    <source>
        <dbReference type="EMBL" id="HCK29612.1"/>
    </source>
</evidence>
<dbReference type="AlphaFoldDB" id="A0A3D2SLE2"/>
<dbReference type="RefSeq" id="WP_044436129.1">
    <property type="nucleotide sequence ID" value="NZ_BBTT01000008.1"/>
</dbReference>
<proteinExistence type="predicted"/>
<dbReference type="SUPFAM" id="SSF55729">
    <property type="entry name" value="Acyl-CoA N-acyltransferases (Nat)"/>
    <property type="match status" value="1"/>
</dbReference>